<reference evidence="1 2" key="1">
    <citation type="journal article" date="2018" name="Plant J.">
        <title>Genome sequences of Chlorella sorokiniana UTEX 1602 and Micractinium conductrix SAG 241.80: implications to maltose excretion by a green alga.</title>
        <authorList>
            <person name="Arriola M.B."/>
            <person name="Velmurugan N."/>
            <person name="Zhang Y."/>
            <person name="Plunkett M.H."/>
            <person name="Hondzo H."/>
            <person name="Barney B.M."/>
        </authorList>
    </citation>
    <scope>NUCLEOTIDE SEQUENCE [LARGE SCALE GENOMIC DNA]</scope>
    <source>
        <strain evidence="1 2">SAG 241.80</strain>
    </source>
</reference>
<dbReference type="EMBL" id="LHPF02000014">
    <property type="protein sequence ID" value="PSC71574.1"/>
    <property type="molecule type" value="Genomic_DNA"/>
</dbReference>
<evidence type="ECO:0000313" key="1">
    <source>
        <dbReference type="EMBL" id="PSC71574.1"/>
    </source>
</evidence>
<protein>
    <submittedName>
        <fullName evidence="1">Phage integrase</fullName>
    </submittedName>
</protein>
<proteinExistence type="predicted"/>
<sequence>MAGRVPCTIDVLPDGVLGHILAGVGAQQAERGALLLLCSLRLESSEALPDPAPLTALTGLTRLVLEERASDEEGLRILAAATFPRLVAYTVSALVVQMPDGWRCAFQESQLDSDEEFLLIHMEKRGDAGQATACVSLMQTELNWTEEEADQEVLRSLLRTVLPPRATLGELELTRVAVLADHSFVGCAPLLAGMTRLALDGVYESTDGTDAALQSALNGLIQLTPRLHHLVFTGDPPRFHEEEEWAAEGGGGKCLSCGLPPAVTALRHLEALSVNFALLPSLPEGPYSASTCLAALGCAWTPGLSKCWPPCQPSHPSV</sequence>
<accession>A0A2P6VBW1</accession>
<dbReference type="Proteomes" id="UP000239649">
    <property type="component" value="Unassembled WGS sequence"/>
</dbReference>
<dbReference type="AlphaFoldDB" id="A0A2P6VBW1"/>
<name>A0A2P6VBW1_9CHLO</name>
<gene>
    <name evidence="1" type="ORF">C2E20_5108</name>
</gene>
<evidence type="ECO:0000313" key="2">
    <source>
        <dbReference type="Proteomes" id="UP000239649"/>
    </source>
</evidence>
<keyword evidence="2" id="KW-1185">Reference proteome</keyword>
<comment type="caution">
    <text evidence="1">The sequence shown here is derived from an EMBL/GenBank/DDBJ whole genome shotgun (WGS) entry which is preliminary data.</text>
</comment>
<organism evidence="1 2">
    <name type="scientific">Micractinium conductrix</name>
    <dbReference type="NCBI Taxonomy" id="554055"/>
    <lineage>
        <taxon>Eukaryota</taxon>
        <taxon>Viridiplantae</taxon>
        <taxon>Chlorophyta</taxon>
        <taxon>core chlorophytes</taxon>
        <taxon>Trebouxiophyceae</taxon>
        <taxon>Chlorellales</taxon>
        <taxon>Chlorellaceae</taxon>
        <taxon>Chlorella clade</taxon>
        <taxon>Micractinium</taxon>
    </lineage>
</organism>